<organism evidence="1 2">
    <name type="scientific">Streptococcus oralis</name>
    <dbReference type="NCBI Taxonomy" id="1303"/>
    <lineage>
        <taxon>Bacteria</taxon>
        <taxon>Bacillati</taxon>
        <taxon>Bacillota</taxon>
        <taxon>Bacilli</taxon>
        <taxon>Lactobacillales</taxon>
        <taxon>Streptococcaceae</taxon>
        <taxon>Streptococcus</taxon>
    </lineage>
</organism>
<sequence>MFQLDNLLFVIQILEQIPDDNIDIIVKQMIETSRRTEGAIVVLADLFKQMSTNQRTRYFTSMAQYLEFQEKINILDNLEDIVLKTEFFDLVFLESRTKIFLFDVNKSNFDKTFSNVNYDGFQIYGLSDYTKTWILDSSISNVKDRTLAIHKVVNLDLNILQFFNKFSQGRLNKEKQVFKRFLSHFKENGFEYNISTAMLERSKKTFAIKDRIIWKEIVGNYLRFTRIDSTIENYPFINLSEEEKIRVEGIIASIGDFSDEKIREYDVIACLVCKAFLIKMDRTIKHKIDALLKYSLDVLNVYLENELVLLDGYFKHDEYVSRTFKKIEGISKDTQSKMLNTIWDIFHIRLMEWMMYSDNKKDQEIYLHYFSSHDKAFEELLLYNPLKMFVIHDNRQYAIRKKGISDICKNEYLLHKLYTESSDRIAKAPTINFEQELENLFVEITNLQKKKLNSLL</sequence>
<reference evidence="1 2" key="1">
    <citation type="submission" date="2018-11" db="EMBL/GenBank/DDBJ databases">
        <title>Species Designations Belie Phenotypic and Genotypic Heterogeneity in Oral Streptococci.</title>
        <authorList>
            <person name="Velsko I."/>
        </authorList>
    </citation>
    <scope>NUCLEOTIDE SEQUENCE [LARGE SCALE GENOMIC DNA]</scope>
    <source>
        <strain evidence="1 2">BCC63</strain>
    </source>
</reference>
<protein>
    <submittedName>
        <fullName evidence="1">Uncharacterized protein</fullName>
    </submittedName>
</protein>
<gene>
    <name evidence="1" type="ORF">D8863_07985</name>
</gene>
<dbReference type="RefSeq" id="WP_125441618.1">
    <property type="nucleotide sequence ID" value="NZ_RJNJ01000009.1"/>
</dbReference>
<name>A0A428BNQ8_STROR</name>
<proteinExistence type="predicted"/>
<accession>A0A428BNQ8</accession>
<dbReference type="AlphaFoldDB" id="A0A428BNQ8"/>
<comment type="caution">
    <text evidence="1">The sequence shown here is derived from an EMBL/GenBank/DDBJ whole genome shotgun (WGS) entry which is preliminary data.</text>
</comment>
<evidence type="ECO:0000313" key="1">
    <source>
        <dbReference type="EMBL" id="RSI65721.1"/>
    </source>
</evidence>
<evidence type="ECO:0000313" key="2">
    <source>
        <dbReference type="Proteomes" id="UP000267593"/>
    </source>
</evidence>
<dbReference type="Proteomes" id="UP000267593">
    <property type="component" value="Unassembled WGS sequence"/>
</dbReference>
<dbReference type="EMBL" id="RJNJ01000009">
    <property type="protein sequence ID" value="RSI65721.1"/>
    <property type="molecule type" value="Genomic_DNA"/>
</dbReference>